<sequence length="300" mass="33163">MGSCISKCRPRSAAYKEFDLPQDKLEIPQASASASPQVLLPNKPSSHSPFDSPSSSSFSYTTSFTNSSSSLSTFNSSPCSTSLISSKDRAFSNEFLWACIKENPQIVQTKPTPIKALTVKPPLRRFEAPSRLTAMPLKQSIPPRRIAPQPQKRGRDSSPTLVRQKSLRRELAEKPNSPISSLPSRTFSSPSPSRRFNGDEYRAITRKSPQESCRRNGGFKTNVAKPTSLSGRKENLRPRSPSNNVCPEGTQSRKRETSTHHIRPGIDQNAVGELLSQQELNSLITGIDNPFISLDCFIFL</sequence>
<organism evidence="2 3">
    <name type="scientific">Nelumbo nucifera</name>
    <name type="common">Sacred lotus</name>
    <dbReference type="NCBI Taxonomy" id="4432"/>
    <lineage>
        <taxon>Eukaryota</taxon>
        <taxon>Viridiplantae</taxon>
        <taxon>Streptophyta</taxon>
        <taxon>Embryophyta</taxon>
        <taxon>Tracheophyta</taxon>
        <taxon>Spermatophyta</taxon>
        <taxon>Magnoliopsida</taxon>
        <taxon>Proteales</taxon>
        <taxon>Nelumbonaceae</taxon>
        <taxon>Nelumbo</taxon>
    </lineage>
</organism>
<dbReference type="PANTHER" id="PTHR33871">
    <property type="entry name" value="OS05G0503100 PROTEIN-RELATED"/>
    <property type="match status" value="1"/>
</dbReference>
<feature type="compositionally biased region" description="Low complexity" evidence="1">
    <location>
        <begin position="177"/>
        <end position="195"/>
    </location>
</feature>
<reference evidence="3" key="1">
    <citation type="submission" date="2025-08" db="UniProtKB">
        <authorList>
            <consortium name="RefSeq"/>
        </authorList>
    </citation>
    <scope>IDENTIFICATION</scope>
</reference>
<dbReference type="KEGG" id="nnu:104590485"/>
<name>A0A1U7Z8V8_NELNU</name>
<keyword evidence="2" id="KW-1185">Reference proteome</keyword>
<dbReference type="PANTHER" id="PTHR33871:SF18">
    <property type="entry name" value="F24J8.12 PROTEIN"/>
    <property type="match status" value="1"/>
</dbReference>
<dbReference type="FunCoup" id="A0A1U7Z8V8">
    <property type="interactions" value="4"/>
</dbReference>
<dbReference type="GeneID" id="104590485"/>
<proteinExistence type="predicted"/>
<feature type="compositionally biased region" description="Low complexity" evidence="1">
    <location>
        <begin position="44"/>
        <end position="76"/>
    </location>
</feature>
<accession>A0A1U7Z8V8</accession>
<evidence type="ECO:0000313" key="2">
    <source>
        <dbReference type="Proteomes" id="UP000189703"/>
    </source>
</evidence>
<dbReference type="AlphaFoldDB" id="A0A1U7Z8V8"/>
<feature type="region of interest" description="Disordered" evidence="1">
    <location>
        <begin position="26"/>
        <end position="76"/>
    </location>
</feature>
<dbReference type="OrthoDB" id="1745046at2759"/>
<dbReference type="Proteomes" id="UP000189703">
    <property type="component" value="Unplaced"/>
</dbReference>
<evidence type="ECO:0000313" key="3">
    <source>
        <dbReference type="RefSeq" id="XP_010247471.1"/>
    </source>
</evidence>
<feature type="compositionally biased region" description="Basic and acidic residues" evidence="1">
    <location>
        <begin position="196"/>
        <end position="214"/>
    </location>
</feature>
<dbReference type="RefSeq" id="XP_010247471.1">
    <property type="nucleotide sequence ID" value="XM_010249169.1"/>
</dbReference>
<dbReference type="OMA" id="FAMAEGD"/>
<protein>
    <submittedName>
        <fullName evidence="3">Uncharacterized protein LOC104590485</fullName>
    </submittedName>
</protein>
<dbReference type="eggNOG" id="ENOG502RZBZ">
    <property type="taxonomic scope" value="Eukaryota"/>
</dbReference>
<feature type="region of interest" description="Disordered" evidence="1">
    <location>
        <begin position="127"/>
        <end position="260"/>
    </location>
</feature>
<gene>
    <name evidence="3" type="primary">LOC104590485</name>
</gene>
<evidence type="ECO:0000256" key="1">
    <source>
        <dbReference type="SAM" id="MobiDB-lite"/>
    </source>
</evidence>